<dbReference type="Proteomes" id="UP000028990">
    <property type="component" value="Unassembled WGS sequence"/>
</dbReference>
<evidence type="ECO:0000313" key="3">
    <source>
        <dbReference type="Proteomes" id="UP000028990"/>
    </source>
</evidence>
<protein>
    <submittedName>
        <fullName evidence="2">ETS-related transcription factor Elf-2</fullName>
    </submittedName>
</protein>
<reference evidence="2 3" key="1">
    <citation type="submission" date="2013-11" db="EMBL/GenBank/DDBJ databases">
        <title>The Damaraland mole rat (Fukomys damarensis) genome and evolution of African mole rats.</title>
        <authorList>
            <person name="Gladyshev V.N."/>
            <person name="Fang X."/>
        </authorList>
    </citation>
    <scope>NUCLEOTIDE SEQUENCE [LARGE SCALE GENOMIC DNA]</scope>
    <source>
        <tissue evidence="2">Liver</tissue>
    </source>
</reference>
<keyword evidence="3" id="KW-1185">Reference proteome</keyword>
<gene>
    <name evidence="2" type="ORF">H920_10879</name>
</gene>
<dbReference type="AlphaFoldDB" id="A0A091DBZ6"/>
<accession>A0A091DBZ6</accession>
<sequence length="117" mass="12987">MATSLPERPTNKLDLLIWAMEASVHSSNAHDINKMIETAKALLHMESPACLRDPRSPVKVFVPPCVSTLEFIHVAVRPDVITETVVQVSVEESESMDIFPIPTSPDSHGPMKKKSWL</sequence>
<evidence type="ECO:0000256" key="1">
    <source>
        <dbReference type="SAM" id="MobiDB-lite"/>
    </source>
</evidence>
<proteinExistence type="predicted"/>
<dbReference type="EMBL" id="KN122864">
    <property type="protein sequence ID" value="KFO27760.1"/>
    <property type="molecule type" value="Genomic_DNA"/>
</dbReference>
<feature type="region of interest" description="Disordered" evidence="1">
    <location>
        <begin position="97"/>
        <end position="117"/>
    </location>
</feature>
<name>A0A091DBZ6_FUKDA</name>
<organism evidence="2 3">
    <name type="scientific">Fukomys damarensis</name>
    <name type="common">Damaraland mole rat</name>
    <name type="synonym">Cryptomys damarensis</name>
    <dbReference type="NCBI Taxonomy" id="885580"/>
    <lineage>
        <taxon>Eukaryota</taxon>
        <taxon>Metazoa</taxon>
        <taxon>Chordata</taxon>
        <taxon>Craniata</taxon>
        <taxon>Vertebrata</taxon>
        <taxon>Euteleostomi</taxon>
        <taxon>Mammalia</taxon>
        <taxon>Eutheria</taxon>
        <taxon>Euarchontoglires</taxon>
        <taxon>Glires</taxon>
        <taxon>Rodentia</taxon>
        <taxon>Hystricomorpha</taxon>
        <taxon>Bathyergidae</taxon>
        <taxon>Fukomys</taxon>
    </lineage>
</organism>
<evidence type="ECO:0000313" key="2">
    <source>
        <dbReference type="EMBL" id="KFO27760.1"/>
    </source>
</evidence>